<proteinExistence type="predicted"/>
<sequence>MKFMNRRWLFKALLLAGIALLYMFKLPAALYAECGGGENYMCCDGLSAPPDSCIYSTLYGQCTNNVGGNCTNVCTSEQYGWPGGDCVYQGGQCVATGSNAVPGSCDWVDDDNSNTTPGTPTPGSINCVSWSNTYINSCQSQTDYDSYAAACITNSNLVTIYLNSAAAQARYVEIDHYRSCDDPTVSYSAWEPVPSSRTRTWALTDGNGEKKVCVQYRNASGTTSNKCDARIRKQTTCTVQGVRKAEMPAGYCTAPGYFTTNCAPAVSQAVTLDTSPPLVSGGAGVRVHSFTVESDTDLTAHVSDLPYYDIGWSGCRNRTSYEGCHIPIDIFWTDPAGGIITTDVFQCPSEQRDFAVPPALPNWLNLYDLWFHYRPFLGNIQVRGKLVPQFTNCTGIDGATDFTGANFDVTIPRLGDGTSTYMYSYSNTELQTRQVIAGSYAEWQNVVIPNFSHSISSITSTDPVFSNYTQEAICWLNGSGTVVSSTNAINPAAWGPDVASTDGTTLSAYVVFSAPNPWTQTVDGDVYALNTITSILPSTGVGTYQYFNKVGQGGYPGVVSYGGLNFGAAADTWVSARGWRVSGPNIVSDNYYTYFSGMIQPPSPDSSGVVNAGDINSIPSDGAMHVFGPYSNTSGDVTLSGNITVGDDRKAVIFIDGNLMLSTYVQVTGSGFIAFIVSGSITVPDTIGRAAPTDVLATNDGVASGVYIEGIYIANGPLTVTSSGNPATERQFVAKGIFIANNFSLNRDLGVSNDSYPSHGFIYDPRLLFTMPLEMQTTQVRWQEVSP</sequence>
<reference evidence="1 2" key="1">
    <citation type="journal article" date="2016" name="Nat. Commun.">
        <title>Thousands of microbial genomes shed light on interconnected biogeochemical processes in an aquifer system.</title>
        <authorList>
            <person name="Anantharaman K."/>
            <person name="Brown C.T."/>
            <person name="Hug L.A."/>
            <person name="Sharon I."/>
            <person name="Castelle C.J."/>
            <person name="Probst A.J."/>
            <person name="Thomas B.C."/>
            <person name="Singh A."/>
            <person name="Wilkins M.J."/>
            <person name="Karaoz U."/>
            <person name="Brodie E.L."/>
            <person name="Williams K.H."/>
            <person name="Hubbard S.S."/>
            <person name="Banfield J.F."/>
        </authorList>
    </citation>
    <scope>NUCLEOTIDE SEQUENCE [LARGE SCALE GENOMIC DNA]</scope>
</reference>
<organism evidence="1 2">
    <name type="scientific">Candidatus Gottesmanbacteria bacterium RBG_16_43_7</name>
    <dbReference type="NCBI Taxonomy" id="1798373"/>
    <lineage>
        <taxon>Bacteria</taxon>
        <taxon>Candidatus Gottesmaniibacteriota</taxon>
    </lineage>
</organism>
<protein>
    <submittedName>
        <fullName evidence="1">Uncharacterized protein</fullName>
    </submittedName>
</protein>
<evidence type="ECO:0000313" key="2">
    <source>
        <dbReference type="Proteomes" id="UP000176854"/>
    </source>
</evidence>
<dbReference type="AlphaFoldDB" id="A0A1F5Z8F2"/>
<comment type="caution">
    <text evidence="1">The sequence shown here is derived from an EMBL/GenBank/DDBJ whole genome shotgun (WGS) entry which is preliminary data.</text>
</comment>
<accession>A0A1F5Z8F2</accession>
<evidence type="ECO:0000313" key="1">
    <source>
        <dbReference type="EMBL" id="OGG08655.1"/>
    </source>
</evidence>
<gene>
    <name evidence="1" type="ORF">A2154_05005</name>
</gene>
<dbReference type="EMBL" id="MFJC01000055">
    <property type="protein sequence ID" value="OGG08655.1"/>
    <property type="molecule type" value="Genomic_DNA"/>
</dbReference>
<name>A0A1F5Z8F2_9BACT</name>
<dbReference type="Proteomes" id="UP000176854">
    <property type="component" value="Unassembled WGS sequence"/>
</dbReference>